<comment type="subcellular location">
    <subcellularLocation>
        <location evidence="1">Secreted</location>
    </subcellularLocation>
</comment>
<dbReference type="GO" id="GO:0006955">
    <property type="term" value="P:immune response"/>
    <property type="evidence" value="ECO:0007669"/>
    <property type="project" value="InterPro"/>
</dbReference>
<evidence type="ECO:0000256" key="4">
    <source>
        <dbReference type="ARBA" id="ARBA00022525"/>
    </source>
</evidence>
<accession>A0A6P3Q6D3</accession>
<dbReference type="InterPro" id="IPR033899">
    <property type="entry name" value="CXC_Chemokine_domain"/>
</dbReference>
<organism evidence="7 8">
    <name type="scientific">Pteropus vampyrus</name>
    <name type="common">Large flying fox</name>
    <dbReference type="NCBI Taxonomy" id="132908"/>
    <lineage>
        <taxon>Eukaryota</taxon>
        <taxon>Metazoa</taxon>
        <taxon>Chordata</taxon>
        <taxon>Craniata</taxon>
        <taxon>Vertebrata</taxon>
        <taxon>Euteleostomi</taxon>
        <taxon>Mammalia</taxon>
        <taxon>Eutheria</taxon>
        <taxon>Laurasiatheria</taxon>
        <taxon>Chiroptera</taxon>
        <taxon>Yinpterochiroptera</taxon>
        <taxon>Pteropodoidea</taxon>
        <taxon>Pteropodidae</taxon>
        <taxon>Pteropodinae</taxon>
        <taxon>Pteropus</taxon>
    </lineage>
</organism>
<evidence type="ECO:0000256" key="5">
    <source>
        <dbReference type="SAM" id="SignalP"/>
    </source>
</evidence>
<dbReference type="AlphaFoldDB" id="A0A6P3Q6D3"/>
<evidence type="ECO:0000256" key="3">
    <source>
        <dbReference type="ARBA" id="ARBA00022514"/>
    </source>
</evidence>
<evidence type="ECO:0000256" key="1">
    <source>
        <dbReference type="ARBA" id="ARBA00004613"/>
    </source>
</evidence>
<protein>
    <submittedName>
        <fullName evidence="8">C-X-C motif chemokine 13</fullName>
    </submittedName>
</protein>
<dbReference type="PANTHER" id="PTHR12015">
    <property type="entry name" value="SMALL INDUCIBLE CYTOKINE A"/>
    <property type="match status" value="1"/>
</dbReference>
<comment type="similarity">
    <text evidence="2">Belongs to the intercrine alpha (chemokine CxC) family.</text>
</comment>
<evidence type="ECO:0000259" key="6">
    <source>
        <dbReference type="SMART" id="SM00199"/>
    </source>
</evidence>
<dbReference type="Pfam" id="PF00048">
    <property type="entry name" value="IL8"/>
    <property type="match status" value="1"/>
</dbReference>
<gene>
    <name evidence="8" type="primary">CXCL13</name>
</gene>
<reference evidence="8" key="1">
    <citation type="submission" date="2025-08" db="UniProtKB">
        <authorList>
            <consortium name="RefSeq"/>
        </authorList>
    </citation>
    <scope>IDENTIFICATION</scope>
    <source>
        <tissue evidence="8">Kidney</tissue>
    </source>
</reference>
<sequence>MKFIPASLLLILLVSSLSPAHGVLEAFNTNLKCKCTETTSSKSVLKLLSKIVNVQFLPPGNGCPTQEIIVSLKNKSTICLNPKAKLVQSFLKIVRTKKHSALVSPVPTKKQTA</sequence>
<dbReference type="PRINTS" id="PR00436">
    <property type="entry name" value="INTERLEUKIN8"/>
</dbReference>
<dbReference type="KEGG" id="pvp:105292372"/>
<evidence type="ECO:0000313" key="8">
    <source>
        <dbReference type="RefSeq" id="XP_011358882.1"/>
    </source>
</evidence>
<dbReference type="GO" id="GO:0005615">
    <property type="term" value="C:extracellular space"/>
    <property type="evidence" value="ECO:0007669"/>
    <property type="project" value="UniProtKB-KW"/>
</dbReference>
<dbReference type="Proteomes" id="UP000515202">
    <property type="component" value="Unplaced"/>
</dbReference>
<feature type="signal peptide" evidence="5">
    <location>
        <begin position="1"/>
        <end position="22"/>
    </location>
</feature>
<dbReference type="GO" id="GO:0008009">
    <property type="term" value="F:chemokine activity"/>
    <property type="evidence" value="ECO:0007669"/>
    <property type="project" value="InterPro"/>
</dbReference>
<keyword evidence="4" id="KW-0964">Secreted</keyword>
<dbReference type="CDD" id="cd00273">
    <property type="entry name" value="Chemokine_CXC"/>
    <property type="match status" value="1"/>
</dbReference>
<dbReference type="SMART" id="SM00199">
    <property type="entry name" value="SCY"/>
    <property type="match status" value="1"/>
</dbReference>
<dbReference type="InterPro" id="IPR001811">
    <property type="entry name" value="Chemokine_IL8-like_dom"/>
</dbReference>
<dbReference type="Gene3D" id="2.40.50.40">
    <property type="match status" value="1"/>
</dbReference>
<dbReference type="CTD" id="10563"/>
<feature type="chain" id="PRO_5028124277" evidence="5">
    <location>
        <begin position="23"/>
        <end position="113"/>
    </location>
</feature>
<keyword evidence="7" id="KW-1185">Reference proteome</keyword>
<evidence type="ECO:0000256" key="2">
    <source>
        <dbReference type="ARBA" id="ARBA00010665"/>
    </source>
</evidence>
<dbReference type="InterPro" id="IPR039809">
    <property type="entry name" value="Chemokine_b/g/d"/>
</dbReference>
<dbReference type="SUPFAM" id="SSF54117">
    <property type="entry name" value="Interleukin 8-like chemokines"/>
    <property type="match status" value="1"/>
</dbReference>
<evidence type="ECO:0000313" key="7">
    <source>
        <dbReference type="Proteomes" id="UP000515202"/>
    </source>
</evidence>
<name>A0A6P3Q6D3_PTEVA</name>
<dbReference type="InterPro" id="IPR036048">
    <property type="entry name" value="Interleukin_8-like_sf"/>
</dbReference>
<keyword evidence="5" id="KW-0732">Signal</keyword>
<dbReference type="GO" id="GO:0006952">
    <property type="term" value="P:defense response"/>
    <property type="evidence" value="ECO:0007669"/>
    <property type="project" value="InterPro"/>
</dbReference>
<proteinExistence type="inferred from homology"/>
<dbReference type="GeneID" id="105292372"/>
<dbReference type="OrthoDB" id="9937393at2759"/>
<keyword evidence="3" id="KW-0202">Cytokine</keyword>
<dbReference type="PANTHER" id="PTHR12015:SF204">
    <property type="entry name" value="C-X-C MOTIF CHEMOKINE 13"/>
    <property type="match status" value="1"/>
</dbReference>
<feature type="domain" description="Chemokine interleukin-8-like" evidence="6">
    <location>
        <begin position="30"/>
        <end position="94"/>
    </location>
</feature>
<dbReference type="RefSeq" id="XP_011358882.1">
    <property type="nucleotide sequence ID" value="XM_011360580.1"/>
</dbReference>